<dbReference type="InterPro" id="IPR027396">
    <property type="entry name" value="DsrEFH-like"/>
</dbReference>
<name>A0A564WI76_9PROT</name>
<dbReference type="AlphaFoldDB" id="A0A564WI76"/>
<dbReference type="Gene3D" id="3.40.1260.10">
    <property type="entry name" value="DsrEFH-like"/>
    <property type="match status" value="1"/>
</dbReference>
<evidence type="ECO:0000313" key="2">
    <source>
        <dbReference type="EMBL" id="VUX48071.1"/>
    </source>
</evidence>
<dbReference type="SUPFAM" id="SSF75169">
    <property type="entry name" value="DsrEFH-like"/>
    <property type="match status" value="1"/>
</dbReference>
<gene>
    <name evidence="2" type="ORF">DF3PA_90088</name>
</gene>
<dbReference type="Pfam" id="PF02635">
    <property type="entry name" value="DsrE"/>
    <property type="match status" value="1"/>
</dbReference>
<dbReference type="Proteomes" id="UP000326641">
    <property type="component" value="Unassembled WGS sequence"/>
</dbReference>
<accession>A0A564WI76</accession>
<dbReference type="EMBL" id="UXAT02000054">
    <property type="protein sequence ID" value="VUX48071.1"/>
    <property type="molecule type" value="Genomic_DNA"/>
</dbReference>
<protein>
    <submittedName>
        <fullName evidence="2">Uncharacterized protein</fullName>
    </submittedName>
</protein>
<keyword evidence="3" id="KW-1185">Reference proteome</keyword>
<evidence type="ECO:0000256" key="1">
    <source>
        <dbReference type="SAM" id="SignalP"/>
    </source>
</evidence>
<proteinExistence type="predicted"/>
<feature type="chain" id="PRO_5024405306" evidence="1">
    <location>
        <begin position="27"/>
        <end position="141"/>
    </location>
</feature>
<keyword evidence="1" id="KW-0732">Signal</keyword>
<sequence length="141" mass="15144">MLRKIFLAFALIGVLAAMPAALPAAADSPGSLFVNMTSDDDHRANMAITFSKNQLERGHPVTIFLNDRGVFVGAKSNAEKFKGQQQALTELMAKGALVIVCPFCAKHYGIDTADLIDGAKLGNPDLTGSLLFKEDTKTMSW</sequence>
<evidence type="ECO:0000313" key="3">
    <source>
        <dbReference type="Proteomes" id="UP000326641"/>
    </source>
</evidence>
<comment type="caution">
    <text evidence="2">The sequence shown here is derived from an EMBL/GenBank/DDBJ whole genome shotgun (WGS) entry which is preliminary data.</text>
</comment>
<dbReference type="InterPro" id="IPR003787">
    <property type="entry name" value="Sulphur_relay_DsrE/F-like"/>
</dbReference>
<reference evidence="2" key="1">
    <citation type="submission" date="2018-11" db="EMBL/GenBank/DDBJ databases">
        <authorList>
            <person name="Onetto C."/>
        </authorList>
    </citation>
    <scope>NUCLEOTIDE SEQUENCE [LARGE SCALE GENOMIC DNA]</scope>
</reference>
<feature type="signal peptide" evidence="1">
    <location>
        <begin position="1"/>
        <end position="26"/>
    </location>
</feature>
<organism evidence="2 3">
    <name type="scientific">Candidatus Defluviicoccus seviourii</name>
    <dbReference type="NCBI Taxonomy" id="2565273"/>
    <lineage>
        <taxon>Bacteria</taxon>
        <taxon>Pseudomonadati</taxon>
        <taxon>Pseudomonadota</taxon>
        <taxon>Alphaproteobacteria</taxon>
        <taxon>Rhodospirillales</taxon>
        <taxon>Rhodospirillaceae</taxon>
        <taxon>Defluviicoccus</taxon>
    </lineage>
</organism>